<proteinExistence type="predicted"/>
<dbReference type="RefSeq" id="WP_090757407.1">
    <property type="nucleotide sequence ID" value="NZ_FNGE01000030.1"/>
</dbReference>
<dbReference type="Proteomes" id="UP000199555">
    <property type="component" value="Unassembled WGS sequence"/>
</dbReference>
<sequence>MKHMALAAAFCVVAVPASAWDEETDFRGLHIYTASGDGISATAVCDPDGAFIPPTNHLSVTLDGEPLDGEYLIKSPTQAHQGKMVSGSAVSRDGEDWKGLVGVLRSGSQIELTANGKTFRFDTGSPLPVSCGADA</sequence>
<keyword evidence="1" id="KW-0732">Signal</keyword>
<dbReference type="STRING" id="525640.SAMN04487971_13019"/>
<organism evidence="2 3">
    <name type="scientific">Paracoccus chinensis</name>
    <dbReference type="NCBI Taxonomy" id="525640"/>
    <lineage>
        <taxon>Bacteria</taxon>
        <taxon>Pseudomonadati</taxon>
        <taxon>Pseudomonadota</taxon>
        <taxon>Alphaproteobacteria</taxon>
        <taxon>Rhodobacterales</taxon>
        <taxon>Paracoccaceae</taxon>
        <taxon>Paracoccus</taxon>
    </lineage>
</organism>
<dbReference type="EMBL" id="FNGE01000030">
    <property type="protein sequence ID" value="SDL85824.1"/>
    <property type="molecule type" value="Genomic_DNA"/>
</dbReference>
<reference evidence="3" key="1">
    <citation type="submission" date="2016-10" db="EMBL/GenBank/DDBJ databases">
        <authorList>
            <person name="Varghese N."/>
            <person name="Submissions S."/>
        </authorList>
    </citation>
    <scope>NUCLEOTIDE SEQUENCE [LARGE SCALE GENOMIC DNA]</scope>
    <source>
        <strain evidence="3">CGMCC 1.7655</strain>
    </source>
</reference>
<evidence type="ECO:0000313" key="2">
    <source>
        <dbReference type="EMBL" id="SDL85824.1"/>
    </source>
</evidence>
<feature type="signal peptide" evidence="1">
    <location>
        <begin position="1"/>
        <end position="19"/>
    </location>
</feature>
<gene>
    <name evidence="2" type="ORF">SAMN04487971_13019</name>
</gene>
<dbReference type="AlphaFoldDB" id="A0A1G9NHH0"/>
<protein>
    <submittedName>
        <fullName evidence="2">Uncharacterized protein</fullName>
    </submittedName>
</protein>
<accession>A0A1G9NHH0</accession>
<evidence type="ECO:0000313" key="3">
    <source>
        <dbReference type="Proteomes" id="UP000199555"/>
    </source>
</evidence>
<keyword evidence="3" id="KW-1185">Reference proteome</keyword>
<evidence type="ECO:0000256" key="1">
    <source>
        <dbReference type="SAM" id="SignalP"/>
    </source>
</evidence>
<dbReference type="OrthoDB" id="7770312at2"/>
<feature type="chain" id="PRO_5011632664" evidence="1">
    <location>
        <begin position="20"/>
        <end position="135"/>
    </location>
</feature>
<name>A0A1G9NHH0_9RHOB</name>